<dbReference type="AlphaFoldDB" id="A0A6M1LNT5"/>
<dbReference type="EMBL" id="JAAIKB010000007">
    <property type="protein sequence ID" value="NGM21877.1"/>
    <property type="molecule type" value="Genomic_DNA"/>
</dbReference>
<protein>
    <submittedName>
        <fullName evidence="2">Uncharacterized protein</fullName>
    </submittedName>
</protein>
<feature type="signal peptide" evidence="1">
    <location>
        <begin position="1"/>
        <end position="21"/>
    </location>
</feature>
<dbReference type="RefSeq" id="WP_164695785.1">
    <property type="nucleotide sequence ID" value="NZ_JAAIKB010000007.1"/>
</dbReference>
<gene>
    <name evidence="2" type="ORF">G3576_17770</name>
</gene>
<reference evidence="2 3" key="1">
    <citation type="submission" date="2020-03" db="EMBL/GenBank/DDBJ databases">
        <title>Roseomonas stagni sp. nov., isolated from pond water in Japan.</title>
        <authorList>
            <person name="Furuhata K."/>
            <person name="Miyamoto H."/>
            <person name="Goto K."/>
        </authorList>
    </citation>
    <scope>NUCLEOTIDE SEQUENCE [LARGE SCALE GENOMIC DNA]</scope>
    <source>
        <strain evidence="2 3">PeD5</strain>
    </source>
</reference>
<sequence>MRASGLALLAAGCLSLGTAWAQPTPREGLFETFARQPGARIVQTGPDGQPVAVEVNGVVMTRMVQGGRTIVAGVDRTGRGAVLCSWMMLNVVQMALEACHSDDDIVLRQETAASVQRMLDFIMANDLERRSRAEWEAVLEQQRRPMRDQLSSTDPTRLANACRTGPVGDVLRNYRSMPPAERQRMVDDLLSIPRHPVLNPCL</sequence>
<keyword evidence="3" id="KW-1185">Reference proteome</keyword>
<feature type="chain" id="PRO_5026839860" evidence="1">
    <location>
        <begin position="22"/>
        <end position="202"/>
    </location>
</feature>
<keyword evidence="1" id="KW-0732">Signal</keyword>
<comment type="caution">
    <text evidence="2">The sequence shown here is derived from an EMBL/GenBank/DDBJ whole genome shotgun (WGS) entry which is preliminary data.</text>
</comment>
<organism evidence="2 3">
    <name type="scientific">Falsiroseomonas algicola</name>
    <dbReference type="NCBI Taxonomy" id="2716930"/>
    <lineage>
        <taxon>Bacteria</taxon>
        <taxon>Pseudomonadati</taxon>
        <taxon>Pseudomonadota</taxon>
        <taxon>Alphaproteobacteria</taxon>
        <taxon>Acetobacterales</taxon>
        <taxon>Roseomonadaceae</taxon>
        <taxon>Falsiroseomonas</taxon>
    </lineage>
</organism>
<name>A0A6M1LNT5_9PROT</name>
<proteinExistence type="predicted"/>
<dbReference type="Proteomes" id="UP000475385">
    <property type="component" value="Unassembled WGS sequence"/>
</dbReference>
<evidence type="ECO:0000313" key="2">
    <source>
        <dbReference type="EMBL" id="NGM21877.1"/>
    </source>
</evidence>
<evidence type="ECO:0000313" key="3">
    <source>
        <dbReference type="Proteomes" id="UP000475385"/>
    </source>
</evidence>
<evidence type="ECO:0000256" key="1">
    <source>
        <dbReference type="SAM" id="SignalP"/>
    </source>
</evidence>
<accession>A0A6M1LNT5</accession>